<evidence type="ECO:0000313" key="6">
    <source>
        <dbReference type="EMBL" id="CAG9861733.1"/>
    </source>
</evidence>
<dbReference type="InterPro" id="IPR024867">
    <property type="entry name" value="NFRKB"/>
</dbReference>
<feature type="compositionally biased region" description="Polar residues" evidence="4">
    <location>
        <begin position="1498"/>
        <end position="1508"/>
    </location>
</feature>
<dbReference type="CDD" id="cd21865">
    <property type="entry name" value="DEUBAD_NFRKB"/>
    <property type="match status" value="1"/>
</dbReference>
<feature type="region of interest" description="Disordered" evidence="4">
    <location>
        <begin position="306"/>
        <end position="379"/>
    </location>
</feature>
<feature type="compositionally biased region" description="Basic residues" evidence="4">
    <location>
        <begin position="358"/>
        <end position="367"/>
    </location>
</feature>
<evidence type="ECO:0000256" key="2">
    <source>
        <dbReference type="ARBA" id="ARBA00023242"/>
    </source>
</evidence>
<dbReference type="PANTHER" id="PTHR13052:SF3">
    <property type="entry name" value="NUCLEAR FACTOR RELATED TO KAPPA-B-BINDING PROTEIN"/>
    <property type="match status" value="1"/>
</dbReference>
<evidence type="ECO:0000313" key="7">
    <source>
        <dbReference type="Proteomes" id="UP001153712"/>
    </source>
</evidence>
<organism evidence="6 7">
    <name type="scientific">Phyllotreta striolata</name>
    <name type="common">Striped flea beetle</name>
    <name type="synonym">Crioceris striolata</name>
    <dbReference type="NCBI Taxonomy" id="444603"/>
    <lineage>
        <taxon>Eukaryota</taxon>
        <taxon>Metazoa</taxon>
        <taxon>Ecdysozoa</taxon>
        <taxon>Arthropoda</taxon>
        <taxon>Hexapoda</taxon>
        <taxon>Insecta</taxon>
        <taxon>Pterygota</taxon>
        <taxon>Neoptera</taxon>
        <taxon>Endopterygota</taxon>
        <taxon>Coleoptera</taxon>
        <taxon>Polyphaga</taxon>
        <taxon>Cucujiformia</taxon>
        <taxon>Chrysomeloidea</taxon>
        <taxon>Chrysomelidae</taxon>
        <taxon>Galerucinae</taxon>
        <taxon>Alticini</taxon>
        <taxon>Phyllotreta</taxon>
    </lineage>
</organism>
<feature type="region of interest" description="Disordered" evidence="4">
    <location>
        <begin position="1"/>
        <end position="23"/>
    </location>
</feature>
<comment type="subcellular location">
    <subcellularLocation>
        <location evidence="1">Nucleus</location>
    </subcellularLocation>
</comment>
<dbReference type="Proteomes" id="UP001153712">
    <property type="component" value="Chromosome 4"/>
</dbReference>
<dbReference type="InterPro" id="IPR057748">
    <property type="entry name" value="NFRKB_WH_2"/>
</dbReference>
<dbReference type="InterPro" id="IPR025220">
    <property type="entry name" value="NFRKB_WH_1"/>
</dbReference>
<dbReference type="Gene3D" id="1.10.10.2430">
    <property type="entry name" value="NFRKB winged helix-like domain"/>
    <property type="match status" value="1"/>
</dbReference>
<reference evidence="6" key="1">
    <citation type="submission" date="2022-01" db="EMBL/GenBank/DDBJ databases">
        <authorList>
            <person name="King R."/>
        </authorList>
    </citation>
    <scope>NUCLEOTIDE SEQUENCE</scope>
</reference>
<accession>A0A9N9XP25</accession>
<dbReference type="PROSITE" id="PS51916">
    <property type="entry name" value="DEUBAD"/>
    <property type="match status" value="1"/>
</dbReference>
<evidence type="ECO:0000259" key="5">
    <source>
        <dbReference type="PROSITE" id="PS51916"/>
    </source>
</evidence>
<evidence type="ECO:0000256" key="3">
    <source>
        <dbReference type="SAM" id="Coils"/>
    </source>
</evidence>
<feature type="compositionally biased region" description="Basic and acidic residues" evidence="4">
    <location>
        <begin position="758"/>
        <end position="767"/>
    </location>
</feature>
<dbReference type="InterPro" id="IPR044867">
    <property type="entry name" value="DEUBAD_dom"/>
</dbReference>
<evidence type="ECO:0000256" key="1">
    <source>
        <dbReference type="ARBA" id="ARBA00004123"/>
    </source>
</evidence>
<feature type="region of interest" description="Disordered" evidence="4">
    <location>
        <begin position="736"/>
        <end position="818"/>
    </location>
</feature>
<dbReference type="Pfam" id="PF14465">
    <property type="entry name" value="WHD_1st_NFRKB"/>
    <property type="match status" value="1"/>
</dbReference>
<keyword evidence="2" id="KW-0539">Nucleus</keyword>
<feature type="domain" description="DEUBAD" evidence="5">
    <location>
        <begin position="36"/>
        <end position="152"/>
    </location>
</feature>
<sequence length="1522" mass="164891">MDNSTSEDSSSDYSTESSDDDGMEVAQIGNVRLQLPQGLCERQDIFREILSTETWNSLSEDNRQHLQTFLPNFPEDDELEKTKTLQRLFDFDVFKFTSPLVKFHDDLKAGYFRPDIARMRKIIRKAERNEAKYRYKLYRKQLKDEIVESQRELLAQARHLPPGVEPKRPKRHTKVDYVCSRTKRRYFQTLQAVKSKADDAGCSSDENYPEGPPGSLSRKQKRHLSGIRSSLSNADEPFYSSTMVGKAHAFPLDLEKYITPGHNPFYVNDDSYRGLMREHKRRKLERDEPELNTKGVTIADVVRRTRLPYSKTTKHRAESKSIGKKKAKRKQSEHVFNHKISRSSNSDSDSDALENPSRSKKPNRNVKIKKEPNATVPAPSPVYQPINSISQYGKITPACVEDLDGIDVMNIPIDLDNSDIDILELSNKPELMQDTHSNFFSLVRDVVCSTCDHRMSMYTLQERIKTWQENPISPLNDWYSFADNWIDVLPSAITFLCGNASDQPEDFVPYVEYKTNLDVYQWIGAGRDSDALLNGLCAFWLEHKTETKEAAAGREEIDVDITDRSSSPPPPRYPTTWTVRKATGDEIKEFREQERKRYDNPHKAFTYRHNGYESVVGPIKGIYNPAVGSSKARGHTMLSADRPNFVTILSLVRDAAARLPNGEGTRAEICELLKSSQYISSTAPDNVLQSVVSGALDRMHTQWDPCVKYDAKKKIWIYLHRNRSEEDFERIHQQYQGINKTKKTPAKKSTAKQPKQKQSPDKSKTGKTESPPPPPPPLHETGPVKAARRSSVAAAVQPPPPPSVKQPPPAQNPAVTVQSTQAAPLPGLVTVAAPPKGTSLLLSNNPPKQQQQETTAGVVVGAPVMSNEPPPLAAASSNAPSKQAKDAAAEVLMGKGLGMVQAGRVSSPTLKNAKGLVKILSPSQGKSLIIPTTNAQFLKHLQEQSGSPKQAVTQQLLQTLAQQKQILVQKHQQQQLEASEQQQEKPKAKTPAGNSVLQQQILQLQNIKNVTLLRTSPTAGGDSGADQQANIVTVAVSKQAEAGVQIKTQGNLTQAQQQQILQTIKQKILPNAGLLANPQQIVLKQKGGVINVQKSTVGGGSQVVGQQKINADVVKSVTSSQGPVVAKVLTNAAGQVISVESLLPQQKQASVLSQGATLRLATSKTGQQNLIHLSTAAKSAAIAQLTVGSPNNILTLTTQPKLVVPSQQPATAASVAGRSFGKAPGVAKINAKGGVVGGAQQFELLNAKVVQRVDQKLVIGQPKAGQTKLQLQLPAAQGGKTAANGSPQTAKGGGANAVRMANLNLSGLGCKPVLLASGKAGGGSIQNLQGQNVILQTQGGSSTASLVLQNANVKTAGSNNVAQPTGANSINIINQSNIVFSPQVKVQSGQQQVVFTTKGGQSQGQSISQGQIVIGGHPVRLHTSNATNTQRVVLASQGQGGQIVAQQILLPAGFQGTAINIKALQGVKVIPIAQAAGQQNKGIQSRHVLAHVVNSSAARTATNQSSPAAASGDKSVPSQEGE</sequence>
<dbReference type="Pfam" id="PF25793">
    <property type="entry name" value="WHD_2nd_NFRKB"/>
    <property type="match status" value="1"/>
</dbReference>
<keyword evidence="3" id="KW-0175">Coiled coil</keyword>
<dbReference type="GO" id="GO:0002020">
    <property type="term" value="F:protease binding"/>
    <property type="evidence" value="ECO:0007669"/>
    <property type="project" value="TreeGrafter"/>
</dbReference>
<feature type="region of interest" description="Disordered" evidence="4">
    <location>
        <begin position="198"/>
        <end position="236"/>
    </location>
</feature>
<dbReference type="OrthoDB" id="70874at2759"/>
<feature type="compositionally biased region" description="Basic residues" evidence="4">
    <location>
        <begin position="740"/>
        <end position="750"/>
    </location>
</feature>
<dbReference type="PANTHER" id="PTHR13052">
    <property type="entry name" value="NFRKB-RELATED"/>
    <property type="match status" value="1"/>
</dbReference>
<protein>
    <recommendedName>
        <fullName evidence="5">DEUBAD domain-containing protein</fullName>
    </recommendedName>
</protein>
<dbReference type="EMBL" id="OU900097">
    <property type="protein sequence ID" value="CAG9861733.1"/>
    <property type="molecule type" value="Genomic_DNA"/>
</dbReference>
<dbReference type="GO" id="GO:0031011">
    <property type="term" value="C:Ino80 complex"/>
    <property type="evidence" value="ECO:0007669"/>
    <property type="project" value="InterPro"/>
</dbReference>
<feature type="compositionally biased region" description="Pro residues" evidence="4">
    <location>
        <begin position="797"/>
        <end position="811"/>
    </location>
</feature>
<feature type="coiled-coil region" evidence="3">
    <location>
        <begin position="957"/>
        <end position="984"/>
    </location>
</feature>
<name>A0A9N9XP25_PHYSR</name>
<keyword evidence="7" id="KW-1185">Reference proteome</keyword>
<evidence type="ECO:0000256" key="4">
    <source>
        <dbReference type="SAM" id="MobiDB-lite"/>
    </source>
</evidence>
<gene>
    <name evidence="6" type="ORF">PHYEVI_LOCUS8063</name>
</gene>
<feature type="region of interest" description="Disordered" evidence="4">
    <location>
        <begin position="1498"/>
        <end position="1522"/>
    </location>
</feature>
<proteinExistence type="predicted"/>
<dbReference type="InterPro" id="IPR038106">
    <property type="entry name" value="NFRKB_winged_sf"/>
</dbReference>
<feature type="compositionally biased region" description="Polar residues" evidence="4">
    <location>
        <begin position="227"/>
        <end position="236"/>
    </location>
</feature>
<feature type="compositionally biased region" description="Low complexity" evidence="4">
    <location>
        <begin position="1"/>
        <end position="16"/>
    </location>
</feature>